<evidence type="ECO:0000256" key="4">
    <source>
        <dbReference type="ARBA" id="ARBA00022970"/>
    </source>
</evidence>
<feature type="region of interest" description="Disordered" evidence="8">
    <location>
        <begin position="1"/>
        <end position="73"/>
    </location>
</feature>
<evidence type="ECO:0000256" key="3">
    <source>
        <dbReference type="ARBA" id="ARBA00022692"/>
    </source>
</evidence>
<keyword evidence="2" id="KW-0813">Transport</keyword>
<feature type="compositionally biased region" description="Basic and acidic residues" evidence="8">
    <location>
        <begin position="134"/>
        <end position="146"/>
    </location>
</feature>
<evidence type="ECO:0000256" key="8">
    <source>
        <dbReference type="SAM" id="MobiDB-lite"/>
    </source>
</evidence>
<dbReference type="eggNOG" id="KOG1303">
    <property type="taxonomic scope" value="Eukaryota"/>
</dbReference>
<evidence type="ECO:0000256" key="7">
    <source>
        <dbReference type="ARBA" id="ARBA00049662"/>
    </source>
</evidence>
<feature type="compositionally biased region" description="Polar residues" evidence="8">
    <location>
        <begin position="147"/>
        <end position="157"/>
    </location>
</feature>
<feature type="transmembrane region" description="Helical" evidence="9">
    <location>
        <begin position="273"/>
        <end position="295"/>
    </location>
</feature>
<evidence type="ECO:0000259" key="10">
    <source>
        <dbReference type="Pfam" id="PF01490"/>
    </source>
</evidence>
<feature type="transmembrane region" description="Helical" evidence="9">
    <location>
        <begin position="712"/>
        <end position="738"/>
    </location>
</feature>
<feature type="transmembrane region" description="Helical" evidence="9">
    <location>
        <begin position="686"/>
        <end position="705"/>
    </location>
</feature>
<feature type="transmembrane region" description="Helical" evidence="9">
    <location>
        <begin position="377"/>
        <end position="394"/>
    </location>
</feature>
<evidence type="ECO:0000313" key="12">
    <source>
        <dbReference type="Proteomes" id="UP000008021"/>
    </source>
</evidence>
<dbReference type="EnsemblPlants" id="OMERI02G00090.1">
    <property type="protein sequence ID" value="OMERI02G00090.1"/>
    <property type="gene ID" value="OMERI02G00090"/>
</dbReference>
<feature type="transmembrane region" description="Helical" evidence="9">
    <location>
        <begin position="572"/>
        <end position="595"/>
    </location>
</feature>
<feature type="region of interest" description="Disordered" evidence="8">
    <location>
        <begin position="130"/>
        <end position="157"/>
    </location>
</feature>
<keyword evidence="6 9" id="KW-0472">Membrane</keyword>
<feature type="transmembrane region" description="Helical" evidence="9">
    <location>
        <begin position="307"/>
        <end position="330"/>
    </location>
</feature>
<dbReference type="AlphaFoldDB" id="A0A0E0CDP7"/>
<dbReference type="PANTHER" id="PTHR22950">
    <property type="entry name" value="AMINO ACID TRANSPORTER"/>
    <property type="match status" value="1"/>
</dbReference>
<protein>
    <recommendedName>
        <fullName evidence="10">Amino acid transporter transmembrane domain-containing protein</fullName>
    </recommendedName>
</protein>
<keyword evidence="5 9" id="KW-1133">Transmembrane helix</keyword>
<evidence type="ECO:0000256" key="2">
    <source>
        <dbReference type="ARBA" id="ARBA00022448"/>
    </source>
</evidence>
<dbReference type="GO" id="GO:0005774">
    <property type="term" value="C:vacuolar membrane"/>
    <property type="evidence" value="ECO:0007669"/>
    <property type="project" value="TreeGrafter"/>
</dbReference>
<evidence type="ECO:0000256" key="6">
    <source>
        <dbReference type="ARBA" id="ARBA00023136"/>
    </source>
</evidence>
<dbReference type="Proteomes" id="UP000008021">
    <property type="component" value="Chromosome 2"/>
</dbReference>
<evidence type="ECO:0000313" key="11">
    <source>
        <dbReference type="EnsemblPlants" id="OMERI02G00090.1"/>
    </source>
</evidence>
<feature type="transmembrane region" description="Helical" evidence="9">
    <location>
        <begin position="631"/>
        <end position="654"/>
    </location>
</feature>
<feature type="domain" description="Amino acid transporter transmembrane" evidence="10">
    <location>
        <begin position="519"/>
        <end position="676"/>
    </location>
</feature>
<evidence type="ECO:0000256" key="5">
    <source>
        <dbReference type="ARBA" id="ARBA00022989"/>
    </source>
</evidence>
<feature type="transmembrane region" description="Helical" evidence="9">
    <location>
        <begin position="482"/>
        <end position="507"/>
    </location>
</feature>
<feature type="transmembrane region" description="Helical" evidence="9">
    <location>
        <begin position="537"/>
        <end position="560"/>
    </location>
</feature>
<feature type="transmembrane region" description="Helical" evidence="9">
    <location>
        <begin position="607"/>
        <end position="624"/>
    </location>
</feature>
<feature type="transmembrane region" description="Helical" evidence="9">
    <location>
        <begin position="401"/>
        <end position="424"/>
    </location>
</feature>
<feature type="transmembrane region" description="Helical" evidence="9">
    <location>
        <begin position="342"/>
        <end position="365"/>
    </location>
</feature>
<feature type="transmembrane region" description="Helical" evidence="9">
    <location>
        <begin position="212"/>
        <end position="231"/>
    </location>
</feature>
<feature type="domain" description="Amino acid transporter transmembrane" evidence="10">
    <location>
        <begin position="459"/>
        <end position="517"/>
    </location>
</feature>
<dbReference type="GO" id="GO:0015179">
    <property type="term" value="F:L-amino acid transmembrane transporter activity"/>
    <property type="evidence" value="ECO:0007669"/>
    <property type="project" value="TreeGrafter"/>
</dbReference>
<dbReference type="InterPro" id="IPR013057">
    <property type="entry name" value="AA_transpt_TM"/>
</dbReference>
<feature type="compositionally biased region" description="Polar residues" evidence="8">
    <location>
        <begin position="60"/>
        <end position="73"/>
    </location>
</feature>
<name>A0A0E0CDP7_9ORYZ</name>
<feature type="domain" description="Amino acid transporter transmembrane" evidence="10">
    <location>
        <begin position="181"/>
        <end position="446"/>
    </location>
</feature>
<accession>A0A0E0CDP7</accession>
<evidence type="ECO:0000256" key="9">
    <source>
        <dbReference type="SAM" id="Phobius"/>
    </source>
</evidence>
<evidence type="ECO:0000256" key="1">
    <source>
        <dbReference type="ARBA" id="ARBA00004141"/>
    </source>
</evidence>
<feature type="domain" description="Amino acid transporter transmembrane" evidence="10">
    <location>
        <begin position="689"/>
        <end position="768"/>
    </location>
</feature>
<dbReference type="STRING" id="40149.A0A0E0CDP7"/>
<keyword evidence="4" id="KW-0029">Amino-acid transport</keyword>
<dbReference type="PANTHER" id="PTHR22950:SF692">
    <property type="entry name" value="TRANSMEMBRANE AMINO ACID TRANSPORTER FAMILY PROTEIN"/>
    <property type="match status" value="1"/>
</dbReference>
<organism evidence="11">
    <name type="scientific">Oryza meridionalis</name>
    <dbReference type="NCBI Taxonomy" id="40149"/>
    <lineage>
        <taxon>Eukaryota</taxon>
        <taxon>Viridiplantae</taxon>
        <taxon>Streptophyta</taxon>
        <taxon>Embryophyta</taxon>
        <taxon>Tracheophyta</taxon>
        <taxon>Spermatophyta</taxon>
        <taxon>Magnoliopsida</taxon>
        <taxon>Liliopsida</taxon>
        <taxon>Poales</taxon>
        <taxon>Poaceae</taxon>
        <taxon>BOP clade</taxon>
        <taxon>Oryzoideae</taxon>
        <taxon>Oryzeae</taxon>
        <taxon>Oryzinae</taxon>
        <taxon>Oryza</taxon>
    </lineage>
</organism>
<feature type="transmembrane region" description="Helical" evidence="9">
    <location>
        <begin position="744"/>
        <end position="766"/>
    </location>
</feature>
<comment type="similarity">
    <text evidence="7">Belongs to the amino acid/polyamine transporter 2 family. Amino acid/auxin permease (AAAP) (TC 2.A.18.5) subfamily.</text>
</comment>
<feature type="compositionally biased region" description="Polar residues" evidence="8">
    <location>
        <begin position="1"/>
        <end position="13"/>
    </location>
</feature>
<feature type="transmembrane region" description="Helical" evidence="9">
    <location>
        <begin position="456"/>
        <end position="475"/>
    </location>
</feature>
<dbReference type="HOGENOM" id="CLU_009646_1_0_1"/>
<proteinExistence type="inferred from homology"/>
<keyword evidence="12" id="KW-1185">Reference proteome</keyword>
<sequence>MRSHEMNNSSSRYASEEERGSNSFLIESEEEEEEEAHPHSSILLKDSDSDSDSDSDDSSCATPRPSSYATHQWPQSYRQSIDIYSSVQSPNLSFLGTPTLSRLSNSFLTNSFRGKTPEILSNLVKPLLRPSSSSDDHQQHDDDTRKSSQYLLPSRKPSLQQIPEDQKPLVVAHEVPAYQQCSYTQAVMNGINVLCGVGILSTPYAIKQGGWLGLVILCLFAVLAWYTGVLLRRCLDSKEGLETYPDIGHAAFGTTGRCAKMTALVLTLFPCMWLHYLQIILYVELYACCIEYLILESDNLSKLFPDAHLTIGSMTLNSHVFFAILTTLIVMPTTWLRDLSCLSYLSAGGVIASILVVVCLCWVGVVDHVGFENKGTALNLPGIPIAIGLYGYCYSGHVLKIWLLFLISIGLSSILFAGAAVMGYKMFGESTESQFTLNLPENLVVSKVAVWTTHKYANIIMLRSSLVVSTLLIALSVPFFGLVMALVGSLLTMLVTYILPCACFLAILKRKVTWHQACCIEYLILESDNLSKLFPDAHLTIGSMTLNSHVFFAILTTLIVMPTTWLRDLSCLSYLSAGGVIASILVVVCLCWVGVVDHVGFENKGTALNLPGIPIAIGLYGYCYSGHVLKIWLLFLISIGLSSILFAGAAVMGYKMFGESTESQFTLNLPENLVVSKVAVWTTHKYANIIMLRSSLVVSTLLIALSVPFFGLVMALVGSLLTMLVTYILPCACFLAILKRKVTWHQIAACSFIIVVGVCCACVGTYSSLSKIIQNYT</sequence>
<dbReference type="Gramene" id="OMERI02G00090.1">
    <property type="protein sequence ID" value="OMERI02G00090.1"/>
    <property type="gene ID" value="OMERI02G00090"/>
</dbReference>
<dbReference type="Pfam" id="PF01490">
    <property type="entry name" value="Aa_trans"/>
    <property type="match status" value="4"/>
</dbReference>
<reference evidence="11" key="2">
    <citation type="submission" date="2018-05" db="EMBL/GenBank/DDBJ databases">
        <title>OmerRS3 (Oryza meridionalis Reference Sequence Version 3).</title>
        <authorList>
            <person name="Zhang J."/>
            <person name="Kudrna D."/>
            <person name="Lee S."/>
            <person name="Talag J."/>
            <person name="Welchert J."/>
            <person name="Wing R.A."/>
        </authorList>
    </citation>
    <scope>NUCLEOTIDE SEQUENCE [LARGE SCALE GENOMIC DNA]</scope>
    <source>
        <strain evidence="11">cv. OR44</strain>
    </source>
</reference>
<comment type="subcellular location">
    <subcellularLocation>
        <location evidence="1">Membrane</location>
        <topology evidence="1">Multi-pass membrane protein</topology>
    </subcellularLocation>
</comment>
<keyword evidence="3 9" id="KW-0812">Transmembrane</keyword>
<reference evidence="11" key="1">
    <citation type="submission" date="2015-04" db="UniProtKB">
        <authorList>
            <consortium name="EnsemblPlants"/>
        </authorList>
    </citation>
    <scope>IDENTIFICATION</scope>
</reference>